<evidence type="ECO:0000313" key="1">
    <source>
        <dbReference type="EMBL" id="SBR24969.1"/>
    </source>
</evidence>
<organism evidence="1">
    <name type="scientific">Nothobranchius kuhntae</name>
    <name type="common">Beira killifish</name>
    <dbReference type="NCBI Taxonomy" id="321403"/>
    <lineage>
        <taxon>Eukaryota</taxon>
        <taxon>Metazoa</taxon>
        <taxon>Chordata</taxon>
        <taxon>Craniata</taxon>
        <taxon>Vertebrata</taxon>
        <taxon>Euteleostomi</taxon>
        <taxon>Actinopterygii</taxon>
        <taxon>Neopterygii</taxon>
        <taxon>Teleostei</taxon>
        <taxon>Neoteleostei</taxon>
        <taxon>Acanthomorphata</taxon>
        <taxon>Ovalentaria</taxon>
        <taxon>Atherinomorphae</taxon>
        <taxon>Cyprinodontiformes</taxon>
        <taxon>Nothobranchiidae</taxon>
        <taxon>Nothobranchius</taxon>
    </lineage>
</organism>
<reference evidence="1" key="1">
    <citation type="submission" date="2016-05" db="EMBL/GenBank/DDBJ databases">
        <authorList>
            <person name="Lavstsen T."/>
            <person name="Jespersen J.S."/>
        </authorList>
    </citation>
    <scope>NUCLEOTIDE SEQUENCE</scope>
    <source>
        <tissue evidence="1">Brain</tissue>
    </source>
</reference>
<dbReference type="AlphaFoldDB" id="A0A1A8K014"/>
<accession>A0A1A8K014</accession>
<reference evidence="1" key="2">
    <citation type="submission" date="2016-06" db="EMBL/GenBank/DDBJ databases">
        <title>The genome of a short-lived fish provides insights into sex chromosome evolution and the genetic control of aging.</title>
        <authorList>
            <person name="Reichwald K."/>
            <person name="Felder M."/>
            <person name="Petzold A."/>
            <person name="Koch P."/>
            <person name="Groth M."/>
            <person name="Platzer M."/>
        </authorList>
    </citation>
    <scope>NUCLEOTIDE SEQUENCE</scope>
    <source>
        <tissue evidence="1">Brain</tissue>
    </source>
</reference>
<feature type="non-terminal residue" evidence="1">
    <location>
        <position position="1"/>
    </location>
</feature>
<proteinExistence type="predicted"/>
<protein>
    <submittedName>
        <fullName evidence="1">Sortilin 1a</fullName>
    </submittedName>
</protein>
<name>A0A1A8K014_NOTKU</name>
<sequence length="38" mass="4293">IIPCIEGLGFFVCLFVFTETFVKITETALHCSNSMHML</sequence>
<gene>
    <name evidence="1" type="primary">SORT1A</name>
</gene>
<dbReference type="EMBL" id="HAEE01004949">
    <property type="protein sequence ID" value="SBR24969.1"/>
    <property type="molecule type" value="Transcribed_RNA"/>
</dbReference>